<protein>
    <submittedName>
        <fullName evidence="2">Uncharacterized protein</fullName>
    </submittedName>
</protein>
<proteinExistence type="inferred from homology"/>
<dbReference type="EMBL" id="CM007387">
    <property type="protein sequence ID" value="ONK62468.1"/>
    <property type="molecule type" value="Genomic_DNA"/>
</dbReference>
<dbReference type="SUPFAM" id="SSF54518">
    <property type="entry name" value="Tubby C-terminal domain-like"/>
    <property type="match status" value="1"/>
</dbReference>
<dbReference type="Gramene" id="ONK62468">
    <property type="protein sequence ID" value="ONK62468"/>
    <property type="gene ID" value="A4U43_C07F4190"/>
</dbReference>
<evidence type="ECO:0000313" key="2">
    <source>
        <dbReference type="EMBL" id="ONK62468.1"/>
    </source>
</evidence>
<dbReference type="InterPro" id="IPR038595">
    <property type="entry name" value="LOR_sf"/>
</dbReference>
<keyword evidence="3" id="KW-1185">Reference proteome</keyword>
<accession>A0A5P1E9D0</accession>
<name>A0A5P1E9D0_ASPOF</name>
<dbReference type="AlphaFoldDB" id="A0A5P1E9D0"/>
<dbReference type="PANTHER" id="PTHR12847:SF9">
    <property type="entry name" value="NECAP-LIKE PROTEIN CG9132"/>
    <property type="match status" value="1"/>
</dbReference>
<dbReference type="InterPro" id="IPR007612">
    <property type="entry name" value="LOR"/>
</dbReference>
<gene>
    <name evidence="2" type="ORF">A4U43_C07F4190</name>
</gene>
<dbReference type="Pfam" id="PF04525">
    <property type="entry name" value="LOR"/>
    <property type="match status" value="1"/>
</dbReference>
<dbReference type="Proteomes" id="UP000243459">
    <property type="component" value="Chromosome 7"/>
</dbReference>
<dbReference type="PANTHER" id="PTHR12847">
    <property type="entry name" value="ATP-BINDING CASSETTE ABC TRANSPORTER-RELATED"/>
    <property type="match status" value="1"/>
</dbReference>
<sequence length="229" mass="26624">MSAPIFPSTWQIPIDFMIRKGHLGIIKDNLKVYDAYGNKLYRVTGRSSPSSSSSSHRIKTLFDVHGSPMISVVRRDDGWQCFRGNNWDREDSVFTAKIVYDYKFRSELEVFLSGKEIGDQIPNFTLKGNRFWRSCTIYSRDSIVAQHSAYMKPSKKVLFFIGYKYLVRADEWNVNKWDWEGSLKVVSKGQECNEWNVNKWDWEGSLKVVSKGQECIIRLEDKTTGVTMF</sequence>
<dbReference type="InterPro" id="IPR025659">
    <property type="entry name" value="Tubby-like_C"/>
</dbReference>
<evidence type="ECO:0000313" key="3">
    <source>
        <dbReference type="Proteomes" id="UP000243459"/>
    </source>
</evidence>
<organism evidence="2 3">
    <name type="scientific">Asparagus officinalis</name>
    <name type="common">Garden asparagus</name>
    <dbReference type="NCBI Taxonomy" id="4686"/>
    <lineage>
        <taxon>Eukaryota</taxon>
        <taxon>Viridiplantae</taxon>
        <taxon>Streptophyta</taxon>
        <taxon>Embryophyta</taxon>
        <taxon>Tracheophyta</taxon>
        <taxon>Spermatophyta</taxon>
        <taxon>Magnoliopsida</taxon>
        <taxon>Liliopsida</taxon>
        <taxon>Asparagales</taxon>
        <taxon>Asparagaceae</taxon>
        <taxon>Asparagoideae</taxon>
        <taxon>Asparagus</taxon>
    </lineage>
</organism>
<dbReference type="GO" id="GO:0030125">
    <property type="term" value="C:clathrin vesicle coat"/>
    <property type="evidence" value="ECO:0007669"/>
    <property type="project" value="TreeGrafter"/>
</dbReference>
<comment type="similarity">
    <text evidence="1">Belongs to the LOR family.</text>
</comment>
<evidence type="ECO:0000256" key="1">
    <source>
        <dbReference type="ARBA" id="ARBA00005437"/>
    </source>
</evidence>
<dbReference type="GO" id="GO:0006897">
    <property type="term" value="P:endocytosis"/>
    <property type="evidence" value="ECO:0007669"/>
    <property type="project" value="InterPro"/>
</dbReference>
<reference evidence="3" key="1">
    <citation type="journal article" date="2017" name="Nat. Commun.">
        <title>The asparagus genome sheds light on the origin and evolution of a young Y chromosome.</title>
        <authorList>
            <person name="Harkess A."/>
            <person name="Zhou J."/>
            <person name="Xu C."/>
            <person name="Bowers J.E."/>
            <person name="Van der Hulst R."/>
            <person name="Ayyampalayam S."/>
            <person name="Mercati F."/>
            <person name="Riccardi P."/>
            <person name="McKain M.R."/>
            <person name="Kakrana A."/>
            <person name="Tang H."/>
            <person name="Ray J."/>
            <person name="Groenendijk J."/>
            <person name="Arikit S."/>
            <person name="Mathioni S.M."/>
            <person name="Nakano M."/>
            <person name="Shan H."/>
            <person name="Telgmann-Rauber A."/>
            <person name="Kanno A."/>
            <person name="Yue Z."/>
            <person name="Chen H."/>
            <person name="Li W."/>
            <person name="Chen Y."/>
            <person name="Xu X."/>
            <person name="Zhang Y."/>
            <person name="Luo S."/>
            <person name="Chen H."/>
            <person name="Gao J."/>
            <person name="Mao Z."/>
            <person name="Pires J.C."/>
            <person name="Luo M."/>
            <person name="Kudrna D."/>
            <person name="Wing R.A."/>
            <person name="Meyers B.C."/>
            <person name="Yi K."/>
            <person name="Kong H."/>
            <person name="Lavrijsen P."/>
            <person name="Sunseri F."/>
            <person name="Falavigna A."/>
            <person name="Ye Y."/>
            <person name="Leebens-Mack J.H."/>
            <person name="Chen G."/>
        </authorList>
    </citation>
    <scope>NUCLEOTIDE SEQUENCE [LARGE SCALE GENOMIC DNA]</scope>
    <source>
        <strain evidence="3">cv. DH0086</strain>
    </source>
</reference>
<dbReference type="SUPFAM" id="SSF50729">
    <property type="entry name" value="PH domain-like"/>
    <property type="match status" value="1"/>
</dbReference>
<dbReference type="Gene3D" id="2.40.160.200">
    <property type="entry name" value="LURP1-related"/>
    <property type="match status" value="1"/>
</dbReference>